<evidence type="ECO:0000313" key="3">
    <source>
        <dbReference type="Proteomes" id="UP001295444"/>
    </source>
</evidence>
<feature type="non-terminal residue" evidence="2">
    <location>
        <position position="167"/>
    </location>
</feature>
<proteinExistence type="predicted"/>
<dbReference type="EMBL" id="OW240915">
    <property type="protein sequence ID" value="CAH2283749.1"/>
    <property type="molecule type" value="Genomic_DNA"/>
</dbReference>
<dbReference type="Proteomes" id="UP001295444">
    <property type="component" value="Chromosome 04"/>
</dbReference>
<name>A0AAD1W548_PELCU</name>
<feature type="compositionally biased region" description="Basic and acidic residues" evidence="1">
    <location>
        <begin position="47"/>
        <end position="74"/>
    </location>
</feature>
<reference evidence="2" key="1">
    <citation type="submission" date="2022-03" db="EMBL/GenBank/DDBJ databases">
        <authorList>
            <person name="Alioto T."/>
            <person name="Alioto T."/>
            <person name="Gomez Garrido J."/>
        </authorList>
    </citation>
    <scope>NUCLEOTIDE SEQUENCE</scope>
</reference>
<dbReference type="AlphaFoldDB" id="A0AAD1W548"/>
<organism evidence="2 3">
    <name type="scientific">Pelobates cultripes</name>
    <name type="common">Western spadefoot toad</name>
    <dbReference type="NCBI Taxonomy" id="61616"/>
    <lineage>
        <taxon>Eukaryota</taxon>
        <taxon>Metazoa</taxon>
        <taxon>Chordata</taxon>
        <taxon>Craniata</taxon>
        <taxon>Vertebrata</taxon>
        <taxon>Euteleostomi</taxon>
        <taxon>Amphibia</taxon>
        <taxon>Batrachia</taxon>
        <taxon>Anura</taxon>
        <taxon>Pelobatoidea</taxon>
        <taxon>Pelobatidae</taxon>
        <taxon>Pelobates</taxon>
    </lineage>
</organism>
<gene>
    <name evidence="2" type="ORF">PECUL_23A060579</name>
</gene>
<feature type="region of interest" description="Disordered" evidence="1">
    <location>
        <begin position="1"/>
        <end position="74"/>
    </location>
</feature>
<sequence length="167" mass="18698">MTAVHSNRRNDVRQYQRGVYMTSARESSRTSQALVANESPEVNRTVGVRESDVHKPRRLESVREAASTERSRTHGVQELEEVCLVNSGDLYKASQEWACCGAERRGTSGDLRLVDSDTQQSDHHRCQDSDDETCRMSAASASRLGERNIPFHLVVQRVEGPNSLLPT</sequence>
<evidence type="ECO:0000313" key="2">
    <source>
        <dbReference type="EMBL" id="CAH2283749.1"/>
    </source>
</evidence>
<accession>A0AAD1W548</accession>
<evidence type="ECO:0000256" key="1">
    <source>
        <dbReference type="SAM" id="MobiDB-lite"/>
    </source>
</evidence>
<keyword evidence="3" id="KW-1185">Reference proteome</keyword>
<protein>
    <submittedName>
        <fullName evidence="2">Uncharacterized protein</fullName>
    </submittedName>
</protein>